<sequence>MNSILLGSTTLRFLVIVLRGSDSERIHRTCDVFFCLSSNPFLLVKSSTRHPHTLIAIVTLAPTRPPSSYSRVESPPLSAHR</sequence>
<accession>A0A9P5YQQ7</accession>
<protein>
    <recommendedName>
        <fullName evidence="4">Secreted protein</fullName>
    </recommendedName>
</protein>
<keyword evidence="1" id="KW-0732">Signal</keyword>
<evidence type="ECO:0000313" key="3">
    <source>
        <dbReference type="Proteomes" id="UP000807469"/>
    </source>
</evidence>
<dbReference type="Proteomes" id="UP000807469">
    <property type="component" value="Unassembled WGS sequence"/>
</dbReference>
<dbReference type="EMBL" id="MU155596">
    <property type="protein sequence ID" value="KAF9471965.1"/>
    <property type="molecule type" value="Genomic_DNA"/>
</dbReference>
<evidence type="ECO:0000313" key="2">
    <source>
        <dbReference type="EMBL" id="KAF9471965.1"/>
    </source>
</evidence>
<evidence type="ECO:0008006" key="4">
    <source>
        <dbReference type="Google" id="ProtNLM"/>
    </source>
</evidence>
<organism evidence="2 3">
    <name type="scientific">Pholiota conissans</name>
    <dbReference type="NCBI Taxonomy" id="109636"/>
    <lineage>
        <taxon>Eukaryota</taxon>
        <taxon>Fungi</taxon>
        <taxon>Dikarya</taxon>
        <taxon>Basidiomycota</taxon>
        <taxon>Agaricomycotina</taxon>
        <taxon>Agaricomycetes</taxon>
        <taxon>Agaricomycetidae</taxon>
        <taxon>Agaricales</taxon>
        <taxon>Agaricineae</taxon>
        <taxon>Strophariaceae</taxon>
        <taxon>Pholiota</taxon>
    </lineage>
</organism>
<feature type="signal peptide" evidence="1">
    <location>
        <begin position="1"/>
        <end position="23"/>
    </location>
</feature>
<comment type="caution">
    <text evidence="2">The sequence shown here is derived from an EMBL/GenBank/DDBJ whole genome shotgun (WGS) entry which is preliminary data.</text>
</comment>
<keyword evidence="3" id="KW-1185">Reference proteome</keyword>
<feature type="chain" id="PRO_5040447726" description="Secreted protein" evidence="1">
    <location>
        <begin position="24"/>
        <end position="81"/>
    </location>
</feature>
<evidence type="ECO:0000256" key="1">
    <source>
        <dbReference type="SAM" id="SignalP"/>
    </source>
</evidence>
<gene>
    <name evidence="2" type="ORF">BDN70DRAFT_516680</name>
</gene>
<dbReference type="AlphaFoldDB" id="A0A9P5YQQ7"/>
<name>A0A9P5YQQ7_9AGAR</name>
<reference evidence="2" key="1">
    <citation type="submission" date="2020-11" db="EMBL/GenBank/DDBJ databases">
        <authorList>
            <consortium name="DOE Joint Genome Institute"/>
            <person name="Ahrendt S."/>
            <person name="Riley R."/>
            <person name="Andreopoulos W."/>
            <person name="Labutti K."/>
            <person name="Pangilinan J."/>
            <person name="Ruiz-Duenas F.J."/>
            <person name="Barrasa J.M."/>
            <person name="Sanchez-Garcia M."/>
            <person name="Camarero S."/>
            <person name="Miyauchi S."/>
            <person name="Serrano A."/>
            <person name="Linde D."/>
            <person name="Babiker R."/>
            <person name="Drula E."/>
            <person name="Ayuso-Fernandez I."/>
            <person name="Pacheco R."/>
            <person name="Padilla G."/>
            <person name="Ferreira P."/>
            <person name="Barriuso J."/>
            <person name="Kellner H."/>
            <person name="Castanera R."/>
            <person name="Alfaro M."/>
            <person name="Ramirez L."/>
            <person name="Pisabarro A.G."/>
            <person name="Kuo A."/>
            <person name="Tritt A."/>
            <person name="Lipzen A."/>
            <person name="He G."/>
            <person name="Yan M."/>
            <person name="Ng V."/>
            <person name="Cullen D."/>
            <person name="Martin F."/>
            <person name="Rosso M.-N."/>
            <person name="Henrissat B."/>
            <person name="Hibbett D."/>
            <person name="Martinez A.T."/>
            <person name="Grigoriev I.V."/>
        </authorList>
    </citation>
    <scope>NUCLEOTIDE SEQUENCE</scope>
    <source>
        <strain evidence="2">CIRM-BRFM 674</strain>
    </source>
</reference>
<proteinExistence type="predicted"/>